<evidence type="ECO:0000256" key="3">
    <source>
        <dbReference type="ARBA" id="ARBA00012812"/>
    </source>
</evidence>
<dbReference type="GO" id="GO:0046872">
    <property type="term" value="F:metal ion binding"/>
    <property type="evidence" value="ECO:0007669"/>
    <property type="project" value="UniProtKB-KW"/>
</dbReference>
<dbReference type="SUPFAM" id="SSF52518">
    <property type="entry name" value="Thiamin diphosphate-binding fold (THDP-binding)"/>
    <property type="match status" value="2"/>
</dbReference>
<dbReference type="PANTHER" id="PTHR43710">
    <property type="entry name" value="2-HYDROXYACYL-COA LYASE"/>
    <property type="match status" value="1"/>
</dbReference>
<dbReference type="Gene3D" id="3.40.50.970">
    <property type="match status" value="2"/>
</dbReference>
<dbReference type="Pfam" id="PF01855">
    <property type="entry name" value="POR_N"/>
    <property type="match status" value="1"/>
</dbReference>
<evidence type="ECO:0000256" key="6">
    <source>
        <dbReference type="ARBA" id="ARBA00022485"/>
    </source>
</evidence>
<comment type="cofactor">
    <cofactor evidence="14">
        <name>[4Fe-4S] cluster</name>
        <dbReference type="ChEBI" id="CHEBI:49883"/>
    </cofactor>
    <text evidence="14">Binds 2 [4Fe-4S] clusters. In this family the first cluster has a non-standard and varying [4Fe-4S] binding motif CX(2)CX(2)CX(4-5)CP.</text>
</comment>
<dbReference type="Pfam" id="PF02775">
    <property type="entry name" value="TPP_enzyme_C"/>
    <property type="match status" value="1"/>
</dbReference>
<dbReference type="InterPro" id="IPR017900">
    <property type="entry name" value="4Fe4S_Fe_S_CS"/>
</dbReference>
<dbReference type="PANTHER" id="PTHR43710:SF7">
    <property type="entry name" value="INDOLEPYRUVATE OXIDOREDUCTASE SUBUNIT IORA"/>
    <property type="match status" value="1"/>
</dbReference>
<accession>A0A656YZN8</accession>
<dbReference type="PROSITE" id="PS00198">
    <property type="entry name" value="4FE4S_FER_1"/>
    <property type="match status" value="1"/>
</dbReference>
<dbReference type="Gene3D" id="3.40.50.920">
    <property type="match status" value="1"/>
</dbReference>
<evidence type="ECO:0000256" key="14">
    <source>
        <dbReference type="PIRSR" id="PIRSR006439-50"/>
    </source>
</evidence>
<dbReference type="Pfam" id="PF00037">
    <property type="entry name" value="Fer4"/>
    <property type="match status" value="1"/>
</dbReference>
<keyword evidence="8" id="KW-0249">Electron transport</keyword>
<dbReference type="PROSITE" id="PS51379">
    <property type="entry name" value="4FE4S_FER_2"/>
    <property type="match status" value="1"/>
</dbReference>
<comment type="subunit">
    <text evidence="2">Heterodimer of the IorA and IorB subunits.</text>
</comment>
<comment type="catalytic activity">
    <reaction evidence="13">
        <text>indole-3-pyruvate + 2 oxidized [2Fe-2S]-[ferredoxin] + CoA = (indol-3-yl)acetyl-CoA + 2 reduced [2Fe-2S]-[ferredoxin] + CO2 + H(+)</text>
        <dbReference type="Rhea" id="RHEA:12645"/>
        <dbReference type="Rhea" id="RHEA-COMP:10000"/>
        <dbReference type="Rhea" id="RHEA-COMP:10001"/>
        <dbReference type="ChEBI" id="CHEBI:15378"/>
        <dbReference type="ChEBI" id="CHEBI:16526"/>
        <dbReference type="ChEBI" id="CHEBI:17640"/>
        <dbReference type="ChEBI" id="CHEBI:33737"/>
        <dbReference type="ChEBI" id="CHEBI:33738"/>
        <dbReference type="ChEBI" id="CHEBI:57271"/>
        <dbReference type="ChEBI" id="CHEBI:57287"/>
        <dbReference type="EC" id="1.2.7.8"/>
    </reaction>
</comment>
<evidence type="ECO:0000256" key="9">
    <source>
        <dbReference type="ARBA" id="ARBA00023002"/>
    </source>
</evidence>
<dbReference type="InterPro" id="IPR011766">
    <property type="entry name" value="TPP_enzyme_TPP-bd"/>
</dbReference>
<evidence type="ECO:0000256" key="12">
    <source>
        <dbReference type="ARBA" id="ARBA00030514"/>
    </source>
</evidence>
<keyword evidence="9" id="KW-0560">Oxidoreductase</keyword>
<comment type="function">
    <text evidence="1">Catalyzes the ferredoxin-dependent oxidative decarboxylation of arylpyruvates.</text>
</comment>
<dbReference type="GO" id="GO:0030976">
    <property type="term" value="F:thiamine pyrophosphate binding"/>
    <property type="evidence" value="ECO:0007669"/>
    <property type="project" value="InterPro"/>
</dbReference>
<keyword evidence="7 14" id="KW-0479">Metal-binding</keyword>
<feature type="binding site" evidence="14">
    <location>
        <position position="655"/>
    </location>
    <ligand>
        <name>[4Fe-4S] cluster</name>
        <dbReference type="ChEBI" id="CHEBI:49883"/>
        <label>2</label>
    </ligand>
</feature>
<proteinExistence type="predicted"/>
<dbReference type="AlphaFoldDB" id="A0A656YZN8"/>
<dbReference type="CDD" id="cd02008">
    <property type="entry name" value="TPP_IOR_alpha"/>
    <property type="match status" value="1"/>
</dbReference>
<dbReference type="PIRSF" id="PIRSF006439">
    <property type="entry name" value="Indolepyruvate_ferr_oxidored"/>
    <property type="match status" value="1"/>
</dbReference>
<evidence type="ECO:0000313" key="17">
    <source>
        <dbReference type="Proteomes" id="UP000070257"/>
    </source>
</evidence>
<feature type="binding site" evidence="14">
    <location>
        <position position="662"/>
    </location>
    <ligand>
        <name>[4Fe-4S] cluster</name>
        <dbReference type="ChEBI" id="CHEBI:49883"/>
        <label>1</label>
    </ligand>
</feature>
<evidence type="ECO:0000256" key="2">
    <source>
        <dbReference type="ARBA" id="ARBA00011238"/>
    </source>
</evidence>
<dbReference type="SUPFAM" id="SSF52922">
    <property type="entry name" value="TK C-terminal domain-like"/>
    <property type="match status" value="1"/>
</dbReference>
<feature type="binding site" evidence="14">
    <location>
        <position position="633"/>
    </location>
    <ligand>
        <name>[4Fe-4S] cluster</name>
        <dbReference type="ChEBI" id="CHEBI:49883"/>
        <label>2</label>
    </ligand>
</feature>
<protein>
    <recommendedName>
        <fullName evidence="4">Indolepyruvate oxidoreductase subunit IorA</fullName>
        <ecNumber evidence="3">1.2.7.8</ecNumber>
    </recommendedName>
    <alternativeName>
        <fullName evidence="12">Indolepyruvate ferredoxin oxidoreductase subunit alpha</fullName>
    </alternativeName>
</protein>
<dbReference type="CDD" id="cd07034">
    <property type="entry name" value="TPP_PYR_PFOR_IOR-alpha_like"/>
    <property type="match status" value="1"/>
</dbReference>
<dbReference type="SUPFAM" id="SSF54862">
    <property type="entry name" value="4Fe-4S ferredoxins"/>
    <property type="match status" value="1"/>
</dbReference>
<evidence type="ECO:0000256" key="7">
    <source>
        <dbReference type="ARBA" id="ARBA00022723"/>
    </source>
</evidence>
<dbReference type="GO" id="GO:0044272">
    <property type="term" value="P:sulfur compound biosynthetic process"/>
    <property type="evidence" value="ECO:0007669"/>
    <property type="project" value="UniProtKB-ARBA"/>
</dbReference>
<evidence type="ECO:0000256" key="4">
    <source>
        <dbReference type="ARBA" id="ARBA00017710"/>
    </source>
</evidence>
<keyword evidence="6 14" id="KW-0004">4Fe-4S</keyword>
<name>A0A656YZN8_9EURY</name>
<evidence type="ECO:0000313" key="16">
    <source>
        <dbReference type="EMBL" id="KXA98452.1"/>
    </source>
</evidence>
<sequence length="671" mass="73325">MSKKEYKEEKYAKKTFQKYTSPEVIEDNPSKVALCSGNEAQARGCLEAGVYFAASYPGSPSTYTLENLVPAAKEYGFHVEWSTNEKCAFEGALGASSVGKRAAFISKNVGMSWIMDPLVNCVHKGVPGGLVLLIGDDPDANTTSVEQDSRLLAEFAEIPVLQPTTQQELKDLVIEAFELSEHVELPVGVVASRSQLYGRGRVEFGSISHDIREREPVFDHDHLHWTCNVAPGFTRETLASIHHHKFHDEIMPKLEKAVEEFPFNDLKLEGHEEVGIVGSGIPFLVAKEAAKRLGIEEDVAFLKLATNRPLPKELVGSLLKSVNTVLVVEEIEPMIERDMRAISAEVEDHAEILGKLTGDIPRVGEITHDFVSEPLAEITGCEYTPSISAEREEQFETLVLNDIAKRPQGFFCPGCPEMAGVYAVNTECKKLYGEEFISHGDIGCYEHAHSPPWEMAESVLCMGAGPGMGHGQYHAQIGEKIVCLLGDGTFIHAAIPELINAVYNNSNITFIIFDNRVIASTGHQPHPASFKGLTAMGESTKMLEVPEIAKTCGVDYVEVVNPYNVKKTREVVEKALETDGVSMVVMRQVCAVVAERQKGGRAKMEVEVSKIDPEKCLYNTKGACGICFNELGCPAIQVERDAQQVSIDSDSCFGCGVCAQICPADAIEEGG</sequence>
<evidence type="ECO:0000259" key="15">
    <source>
        <dbReference type="PROSITE" id="PS51379"/>
    </source>
</evidence>
<dbReference type="EMBL" id="LHXT01000022">
    <property type="protein sequence ID" value="KXA98452.1"/>
    <property type="molecule type" value="Genomic_DNA"/>
</dbReference>
<evidence type="ECO:0000256" key="8">
    <source>
        <dbReference type="ARBA" id="ARBA00022982"/>
    </source>
</evidence>
<dbReference type="InterPro" id="IPR017896">
    <property type="entry name" value="4Fe4S_Fe-S-bd"/>
</dbReference>
<feature type="domain" description="4Fe-4S ferredoxin-type" evidence="15">
    <location>
        <begin position="643"/>
        <end position="671"/>
    </location>
</feature>
<organism evidence="16 17">
    <name type="scientific">candidate division MSBL1 archaeon SCGC-AAA259J03</name>
    <dbReference type="NCBI Taxonomy" id="1698269"/>
    <lineage>
        <taxon>Archaea</taxon>
        <taxon>Methanobacteriati</taxon>
        <taxon>Methanobacteriota</taxon>
        <taxon>candidate division MSBL1</taxon>
    </lineage>
</organism>
<keyword evidence="5" id="KW-0813">Transport</keyword>
<keyword evidence="17" id="KW-1185">Reference proteome</keyword>
<dbReference type="EC" id="1.2.7.8" evidence="3"/>
<dbReference type="InterPro" id="IPR017721">
    <property type="entry name" value="IorA"/>
</dbReference>
<feature type="binding site" evidence="14">
    <location>
        <position position="627"/>
    </location>
    <ligand>
        <name>[4Fe-4S] cluster</name>
        <dbReference type="ChEBI" id="CHEBI:49883"/>
        <label>1</label>
    </ligand>
</feature>
<dbReference type="Proteomes" id="UP000070257">
    <property type="component" value="Unassembled WGS sequence"/>
</dbReference>
<keyword evidence="10 14" id="KW-0408">Iron</keyword>
<feature type="binding site" evidence="14">
    <location>
        <position position="658"/>
    </location>
    <ligand>
        <name>[4Fe-4S] cluster</name>
        <dbReference type="ChEBI" id="CHEBI:49883"/>
        <label>2</label>
    </ligand>
</feature>
<evidence type="ECO:0000256" key="5">
    <source>
        <dbReference type="ARBA" id="ARBA00022448"/>
    </source>
</evidence>
<dbReference type="InterPro" id="IPR045025">
    <property type="entry name" value="HACL1-like"/>
</dbReference>
<dbReference type="InterPro" id="IPR029061">
    <property type="entry name" value="THDP-binding"/>
</dbReference>
<dbReference type="InterPro" id="IPR002880">
    <property type="entry name" value="Pyrv_Fd/Flavodoxin_OxRdtase_N"/>
</dbReference>
<evidence type="ECO:0000256" key="11">
    <source>
        <dbReference type="ARBA" id="ARBA00023014"/>
    </source>
</evidence>
<keyword evidence="11 14" id="KW-0411">Iron-sulfur</keyword>
<feature type="binding site" evidence="14">
    <location>
        <position position="652"/>
    </location>
    <ligand>
        <name>[4Fe-4S] cluster</name>
        <dbReference type="ChEBI" id="CHEBI:49883"/>
        <label>2</label>
    </ligand>
</feature>
<dbReference type="GO" id="GO:0043805">
    <property type="term" value="F:indolepyruvate ferredoxin oxidoreductase activity"/>
    <property type="evidence" value="ECO:0007669"/>
    <property type="project" value="UniProtKB-EC"/>
</dbReference>
<dbReference type="Gene3D" id="3.30.70.20">
    <property type="match status" value="1"/>
</dbReference>
<gene>
    <name evidence="16" type="ORF">AKJ39_02075</name>
</gene>
<feature type="binding site" evidence="14">
    <location>
        <position position="624"/>
    </location>
    <ligand>
        <name>[4Fe-4S] cluster</name>
        <dbReference type="ChEBI" id="CHEBI:49883"/>
        <label>1</label>
    </ligand>
</feature>
<dbReference type="GO" id="GO:0051539">
    <property type="term" value="F:4 iron, 4 sulfur cluster binding"/>
    <property type="evidence" value="ECO:0007669"/>
    <property type="project" value="UniProtKB-KW"/>
</dbReference>
<evidence type="ECO:0000256" key="10">
    <source>
        <dbReference type="ARBA" id="ARBA00023004"/>
    </source>
</evidence>
<dbReference type="InterPro" id="IPR009014">
    <property type="entry name" value="Transketo_C/PFOR_II"/>
</dbReference>
<evidence type="ECO:0000256" key="13">
    <source>
        <dbReference type="ARBA" id="ARBA00048332"/>
    </source>
</evidence>
<reference evidence="16 17" key="1">
    <citation type="journal article" date="2016" name="Sci. Rep.">
        <title>Metabolic traits of an uncultured archaeal lineage -MSBL1- from brine pools of the Red Sea.</title>
        <authorList>
            <person name="Mwirichia R."/>
            <person name="Alam I."/>
            <person name="Rashid M."/>
            <person name="Vinu M."/>
            <person name="Ba-Alawi W."/>
            <person name="Anthony Kamau A."/>
            <person name="Kamanda Ngugi D."/>
            <person name="Goker M."/>
            <person name="Klenk H.P."/>
            <person name="Bajic V."/>
            <person name="Stingl U."/>
        </authorList>
    </citation>
    <scope>NUCLEOTIDE SEQUENCE [LARGE SCALE GENOMIC DNA]</scope>
    <source>
        <strain evidence="16">SCGC-AAA259J03</strain>
    </source>
</reference>
<dbReference type="GO" id="GO:0006082">
    <property type="term" value="P:organic acid metabolic process"/>
    <property type="evidence" value="ECO:0007669"/>
    <property type="project" value="UniProtKB-ARBA"/>
</dbReference>
<evidence type="ECO:0000256" key="1">
    <source>
        <dbReference type="ARBA" id="ARBA00002995"/>
    </source>
</evidence>
<feature type="binding site" evidence="14">
    <location>
        <position position="616"/>
    </location>
    <ligand>
        <name>[4Fe-4S] cluster</name>
        <dbReference type="ChEBI" id="CHEBI:49883"/>
        <label>1</label>
    </ligand>
</feature>
<comment type="caution">
    <text evidence="16">The sequence shown here is derived from an EMBL/GenBank/DDBJ whole genome shotgun (WGS) entry which is preliminary data.</text>
</comment>